<feature type="compositionally biased region" description="Basic and acidic residues" evidence="1">
    <location>
        <begin position="1"/>
        <end position="13"/>
    </location>
</feature>
<sequence length="42" mass="4595">MATGRREDRDAPSHRVTFRDPPSGTRAIRLSVGVLRTTAGDD</sequence>
<gene>
    <name evidence="2" type="ORF">AVDCRST_MAG49-506</name>
</gene>
<dbReference type="AlphaFoldDB" id="A0A6J4U199"/>
<dbReference type="EMBL" id="CADCWG010000029">
    <property type="protein sequence ID" value="CAA9537917.1"/>
    <property type="molecule type" value="Genomic_DNA"/>
</dbReference>
<accession>A0A6J4U199</accession>
<evidence type="ECO:0000313" key="2">
    <source>
        <dbReference type="EMBL" id="CAA9537917.1"/>
    </source>
</evidence>
<proteinExistence type="predicted"/>
<protein>
    <submittedName>
        <fullName evidence="2">Uncharacterized protein</fullName>
    </submittedName>
</protein>
<evidence type="ECO:0000256" key="1">
    <source>
        <dbReference type="SAM" id="MobiDB-lite"/>
    </source>
</evidence>
<reference evidence="2" key="1">
    <citation type="submission" date="2020-02" db="EMBL/GenBank/DDBJ databases">
        <authorList>
            <person name="Meier V. D."/>
        </authorList>
    </citation>
    <scope>NUCLEOTIDE SEQUENCE</scope>
    <source>
        <strain evidence="2">AVDCRST_MAG49</strain>
    </source>
</reference>
<organism evidence="2">
    <name type="scientific">uncultured Thermomicrobiales bacterium</name>
    <dbReference type="NCBI Taxonomy" id="1645740"/>
    <lineage>
        <taxon>Bacteria</taxon>
        <taxon>Pseudomonadati</taxon>
        <taxon>Thermomicrobiota</taxon>
        <taxon>Thermomicrobia</taxon>
        <taxon>Thermomicrobiales</taxon>
        <taxon>environmental samples</taxon>
    </lineage>
</organism>
<feature type="region of interest" description="Disordered" evidence="1">
    <location>
        <begin position="1"/>
        <end position="42"/>
    </location>
</feature>
<name>A0A6J4U199_9BACT</name>